<sequence>MFAQCIKTPGLSTLLIPDFSDRKVGTDKVDEAFEFLLRNNGTHLTSLLMDQSDASTAKFDSVSALTKYIHHCVALVDLTIDVIMGWTNMSAFVRMLNAIPSTTPLKSLQLYLDFISTEQATDFATQLTHVFSNYPLPHLRFLQFLVRASFSIKGVVGKKEKRQHPTRAKEKIEAFCQEFRIVGWFVKPGISNGNHALCV</sequence>
<dbReference type="EMBL" id="FMSP01000018">
    <property type="protein sequence ID" value="SCV73585.1"/>
    <property type="molecule type" value="Genomic_DNA"/>
</dbReference>
<reference evidence="2" key="1">
    <citation type="submission" date="2016-09" db="EMBL/GenBank/DDBJ databases">
        <authorList>
            <person name="Jeantristanb JTB J.-T."/>
            <person name="Ricardo R."/>
        </authorList>
    </citation>
    <scope>NUCLEOTIDE SEQUENCE [LARGE SCALE GENOMIC DNA]</scope>
</reference>
<organism evidence="1 2">
    <name type="scientific">Microbotryum intermedium</name>
    <dbReference type="NCBI Taxonomy" id="269621"/>
    <lineage>
        <taxon>Eukaryota</taxon>
        <taxon>Fungi</taxon>
        <taxon>Dikarya</taxon>
        <taxon>Basidiomycota</taxon>
        <taxon>Pucciniomycotina</taxon>
        <taxon>Microbotryomycetes</taxon>
        <taxon>Microbotryales</taxon>
        <taxon>Microbotryaceae</taxon>
        <taxon>Microbotryum</taxon>
    </lineage>
</organism>
<name>A0A238FKA4_9BASI</name>
<dbReference type="AlphaFoldDB" id="A0A238FKA4"/>
<proteinExistence type="predicted"/>
<dbReference type="Proteomes" id="UP000198372">
    <property type="component" value="Unassembled WGS sequence"/>
</dbReference>
<keyword evidence="2" id="KW-1185">Reference proteome</keyword>
<evidence type="ECO:0000313" key="2">
    <source>
        <dbReference type="Proteomes" id="UP000198372"/>
    </source>
</evidence>
<accession>A0A238FKA4</accession>
<gene>
    <name evidence="1" type="ORF">BQ2448_7511</name>
</gene>
<evidence type="ECO:0000313" key="1">
    <source>
        <dbReference type="EMBL" id="SCV73585.1"/>
    </source>
</evidence>
<protein>
    <submittedName>
        <fullName evidence="1">BQ2448_7511 protein</fullName>
    </submittedName>
</protein>